<evidence type="ECO:0000313" key="1">
    <source>
        <dbReference type="EMBL" id="RXH84402.1"/>
    </source>
</evidence>
<comment type="caution">
    <text evidence="1">The sequence shown here is derived from an EMBL/GenBank/DDBJ whole genome shotgun (WGS) entry which is preliminary data.</text>
</comment>
<dbReference type="Proteomes" id="UP000290289">
    <property type="component" value="Chromosome 11"/>
</dbReference>
<evidence type="ECO:0000313" key="2">
    <source>
        <dbReference type="Proteomes" id="UP000290289"/>
    </source>
</evidence>
<reference evidence="1 2" key="1">
    <citation type="submission" date="2018-10" db="EMBL/GenBank/DDBJ databases">
        <title>A high-quality apple genome assembly.</title>
        <authorList>
            <person name="Hu J."/>
        </authorList>
    </citation>
    <scope>NUCLEOTIDE SEQUENCE [LARGE SCALE GENOMIC DNA]</scope>
    <source>
        <strain evidence="2">cv. HFTH1</strain>
        <tissue evidence="1">Young leaf</tissue>
    </source>
</reference>
<dbReference type="PANTHER" id="PTHR46764">
    <property type="entry name" value="E3 UBIQUITIN-PROTEIN LIGASE BAH1"/>
    <property type="match status" value="1"/>
</dbReference>
<name>A0A498IR70_MALDO</name>
<keyword evidence="2" id="KW-1185">Reference proteome</keyword>
<accession>A0A498IR70</accession>
<organism evidence="1 2">
    <name type="scientific">Malus domestica</name>
    <name type="common">Apple</name>
    <name type="synonym">Pyrus malus</name>
    <dbReference type="NCBI Taxonomy" id="3750"/>
    <lineage>
        <taxon>Eukaryota</taxon>
        <taxon>Viridiplantae</taxon>
        <taxon>Streptophyta</taxon>
        <taxon>Embryophyta</taxon>
        <taxon>Tracheophyta</taxon>
        <taxon>Spermatophyta</taxon>
        <taxon>Magnoliopsida</taxon>
        <taxon>eudicotyledons</taxon>
        <taxon>Gunneridae</taxon>
        <taxon>Pentapetalae</taxon>
        <taxon>rosids</taxon>
        <taxon>fabids</taxon>
        <taxon>Rosales</taxon>
        <taxon>Rosaceae</taxon>
        <taxon>Amygdaloideae</taxon>
        <taxon>Maleae</taxon>
        <taxon>Malus</taxon>
    </lineage>
</organism>
<dbReference type="PANTHER" id="PTHR46764:SF1">
    <property type="entry name" value="E3 UBIQUITIN-PROTEIN LIGASE NLA"/>
    <property type="match status" value="1"/>
</dbReference>
<protein>
    <submittedName>
        <fullName evidence="1">Uncharacterized protein</fullName>
    </submittedName>
</protein>
<dbReference type="InterPro" id="IPR033326">
    <property type="entry name" value="BAH1"/>
</dbReference>
<dbReference type="EMBL" id="RDQH01000337">
    <property type="protein sequence ID" value="RXH84402.1"/>
    <property type="molecule type" value="Genomic_DNA"/>
</dbReference>
<dbReference type="AlphaFoldDB" id="A0A498IR70"/>
<sequence>MECFATIKTIVAHCFVIFRARVFEGAVHLEELNMLISRNCHEYLEQRLQTERVQRVRQAKQHWESQCRAFVGV</sequence>
<dbReference type="STRING" id="3750.A0A498IR70"/>
<proteinExistence type="predicted"/>
<gene>
    <name evidence="1" type="ORF">DVH24_027301</name>
</gene>